<proteinExistence type="predicted"/>
<evidence type="ECO:0000256" key="1">
    <source>
        <dbReference type="SAM" id="MobiDB-lite"/>
    </source>
</evidence>
<dbReference type="EMBL" id="JAGKQH010000018">
    <property type="protein sequence ID" value="KAG6573320.1"/>
    <property type="molecule type" value="Genomic_DNA"/>
</dbReference>
<gene>
    <name evidence="2" type="ORF">SDJN03_27207</name>
</gene>
<feature type="region of interest" description="Disordered" evidence="1">
    <location>
        <begin position="1"/>
        <end position="36"/>
    </location>
</feature>
<dbReference type="AlphaFoldDB" id="A0AAV6M018"/>
<dbReference type="Proteomes" id="UP000685013">
    <property type="component" value="Chromosome 18"/>
</dbReference>
<evidence type="ECO:0000313" key="3">
    <source>
        <dbReference type="Proteomes" id="UP000685013"/>
    </source>
</evidence>
<feature type="non-terminal residue" evidence="2">
    <location>
        <position position="1"/>
    </location>
</feature>
<accession>A0AAV6M018</accession>
<evidence type="ECO:0000313" key="2">
    <source>
        <dbReference type="EMBL" id="KAG6573320.1"/>
    </source>
</evidence>
<keyword evidence="3" id="KW-1185">Reference proteome</keyword>
<name>A0AAV6M018_9ROSI</name>
<reference evidence="2 3" key="1">
    <citation type="journal article" date="2021" name="Hortic Res">
        <title>The domestication of Cucurbita argyrosperma as revealed by the genome of its wild relative.</title>
        <authorList>
            <person name="Barrera-Redondo J."/>
            <person name="Sanchez-de la Vega G."/>
            <person name="Aguirre-Liguori J.A."/>
            <person name="Castellanos-Morales G."/>
            <person name="Gutierrez-Guerrero Y.T."/>
            <person name="Aguirre-Dugua X."/>
            <person name="Aguirre-Planter E."/>
            <person name="Tenaillon M.I."/>
            <person name="Lira-Saade R."/>
            <person name="Eguiarte L.E."/>
        </authorList>
    </citation>
    <scope>NUCLEOTIDE SEQUENCE [LARGE SCALE GENOMIC DNA]</scope>
    <source>
        <strain evidence="2">JBR-2021</strain>
    </source>
</reference>
<organism evidence="2 3">
    <name type="scientific">Cucurbita argyrosperma subsp. sororia</name>
    <dbReference type="NCBI Taxonomy" id="37648"/>
    <lineage>
        <taxon>Eukaryota</taxon>
        <taxon>Viridiplantae</taxon>
        <taxon>Streptophyta</taxon>
        <taxon>Embryophyta</taxon>
        <taxon>Tracheophyta</taxon>
        <taxon>Spermatophyta</taxon>
        <taxon>Magnoliopsida</taxon>
        <taxon>eudicotyledons</taxon>
        <taxon>Gunneridae</taxon>
        <taxon>Pentapetalae</taxon>
        <taxon>rosids</taxon>
        <taxon>fabids</taxon>
        <taxon>Cucurbitales</taxon>
        <taxon>Cucurbitaceae</taxon>
        <taxon>Cucurbiteae</taxon>
        <taxon>Cucurbita</taxon>
    </lineage>
</organism>
<sequence length="109" mass="12035">MLAGSGSKDLVGRRTILHQPFSMRKQPREHNQPRSGTVLVTIPVTQLGLDPINDQWKETLLAGKMVGTARIKLLLQRATRILFDCCVALMEDGDRTSPKVGRCQDGHGT</sequence>
<comment type="caution">
    <text evidence="2">The sequence shown here is derived from an EMBL/GenBank/DDBJ whole genome shotgun (WGS) entry which is preliminary data.</text>
</comment>
<protein>
    <submittedName>
        <fullName evidence="2">Uncharacterized protein</fullName>
    </submittedName>
</protein>